<evidence type="ECO:0000256" key="10">
    <source>
        <dbReference type="ARBA" id="ARBA00022753"/>
    </source>
</evidence>
<dbReference type="FunFam" id="1.10.3520.10:FF:000002">
    <property type="entry name" value="Ceramide-1-phosphate transfer protein"/>
    <property type="match status" value="1"/>
</dbReference>
<evidence type="ECO:0000313" key="22">
    <source>
        <dbReference type="Proteomes" id="UP000694389"/>
    </source>
</evidence>
<keyword evidence="8" id="KW-1003">Cell membrane</keyword>
<evidence type="ECO:0000256" key="16">
    <source>
        <dbReference type="ARBA" id="ARBA00036393"/>
    </source>
</evidence>
<dbReference type="GO" id="GO:0005794">
    <property type="term" value="C:Golgi apparatus"/>
    <property type="evidence" value="ECO:0007669"/>
    <property type="project" value="UniProtKB-SubCell"/>
</dbReference>
<evidence type="ECO:0000256" key="15">
    <source>
        <dbReference type="ARBA" id="ARBA00023242"/>
    </source>
</evidence>
<dbReference type="InterPro" id="IPR036497">
    <property type="entry name" value="GLTP_sf"/>
</dbReference>
<keyword evidence="12" id="KW-0445">Lipid transport</keyword>
<dbReference type="GO" id="GO:0032691">
    <property type="term" value="P:negative regulation of interleukin-1 beta production"/>
    <property type="evidence" value="ECO:0007669"/>
    <property type="project" value="UniProtKB-ARBA"/>
</dbReference>
<dbReference type="GO" id="GO:0005829">
    <property type="term" value="C:cytosol"/>
    <property type="evidence" value="ECO:0007669"/>
    <property type="project" value="UniProtKB-SubCell"/>
</dbReference>
<evidence type="ECO:0000256" key="4">
    <source>
        <dbReference type="ARBA" id="ARBA00004509"/>
    </source>
</evidence>
<keyword evidence="10" id="KW-0967">Endosome</keyword>
<reference evidence="21" key="2">
    <citation type="submission" date="2025-09" db="UniProtKB">
        <authorList>
            <consortium name="Ensembl"/>
        </authorList>
    </citation>
    <scope>IDENTIFICATION</scope>
</reference>
<accession>A0A8P4KM30</accession>
<evidence type="ECO:0000256" key="2">
    <source>
        <dbReference type="ARBA" id="ARBA00004413"/>
    </source>
</evidence>
<keyword evidence="9" id="KW-0963">Cytoplasm</keyword>
<evidence type="ECO:0000256" key="6">
    <source>
        <dbReference type="ARBA" id="ARBA00007148"/>
    </source>
</evidence>
<comment type="catalytic activity">
    <reaction evidence="16">
        <text>N-(9Z-octadecenoyl)-sphing-4-enine-1-phosphate(in) = N-(9Z-octadecenoyl)-sphing-4-enine-1-phosphate(out)</text>
        <dbReference type="Rhea" id="RHEA:45688"/>
        <dbReference type="ChEBI" id="CHEBI:85378"/>
    </reaction>
    <physiologicalReaction direction="left-to-right" evidence="16">
        <dbReference type="Rhea" id="RHEA:45689"/>
    </physiologicalReaction>
</comment>
<feature type="domain" description="Glycolipid transfer protein" evidence="20">
    <location>
        <begin position="90"/>
        <end position="238"/>
    </location>
</feature>
<dbReference type="GO" id="GO:0005886">
    <property type="term" value="C:plasma membrane"/>
    <property type="evidence" value="ECO:0007669"/>
    <property type="project" value="UniProtKB-SubCell"/>
</dbReference>
<keyword evidence="14" id="KW-0472">Membrane</keyword>
<gene>
    <name evidence="21" type="primary">cptp</name>
</gene>
<evidence type="ECO:0000256" key="9">
    <source>
        <dbReference type="ARBA" id="ARBA00022490"/>
    </source>
</evidence>
<keyword evidence="22" id="KW-1185">Reference proteome</keyword>
<keyword evidence="15" id="KW-0539">Nucleus</keyword>
<dbReference type="Proteomes" id="UP000694389">
    <property type="component" value="Unassembled WGS sequence"/>
</dbReference>
<evidence type="ECO:0000256" key="3">
    <source>
        <dbReference type="ARBA" id="ARBA00004481"/>
    </source>
</evidence>
<evidence type="ECO:0000256" key="11">
    <source>
        <dbReference type="ARBA" id="ARBA00023034"/>
    </source>
</evidence>
<dbReference type="AlphaFoldDB" id="A0A8P4KM30"/>
<evidence type="ECO:0000256" key="17">
    <source>
        <dbReference type="ARBA" id="ARBA00036900"/>
    </source>
</evidence>
<evidence type="ECO:0000313" key="21">
    <source>
        <dbReference type="Ensembl" id="ENSDLAP00005073469.1"/>
    </source>
</evidence>
<organism evidence="21 22">
    <name type="scientific">Dicentrarchus labrax</name>
    <name type="common">European seabass</name>
    <name type="synonym">Morone labrax</name>
    <dbReference type="NCBI Taxonomy" id="13489"/>
    <lineage>
        <taxon>Eukaryota</taxon>
        <taxon>Metazoa</taxon>
        <taxon>Chordata</taxon>
        <taxon>Craniata</taxon>
        <taxon>Vertebrata</taxon>
        <taxon>Euteleostomi</taxon>
        <taxon>Actinopterygii</taxon>
        <taxon>Neopterygii</taxon>
        <taxon>Teleostei</taxon>
        <taxon>Neoteleostei</taxon>
        <taxon>Acanthomorphata</taxon>
        <taxon>Eupercaria</taxon>
        <taxon>Moronidae</taxon>
        <taxon>Dicentrarchus</taxon>
    </lineage>
</organism>
<evidence type="ECO:0000256" key="7">
    <source>
        <dbReference type="ARBA" id="ARBA00022448"/>
    </source>
</evidence>
<comment type="similarity">
    <text evidence="6">Belongs to the GLTP family.</text>
</comment>
<dbReference type="GeneTree" id="ENSGT00940000165549"/>
<dbReference type="Gene3D" id="1.10.3520.10">
    <property type="entry name" value="Glycolipid transfer protein"/>
    <property type="match status" value="1"/>
</dbReference>
<dbReference type="PANTHER" id="PTHR10219:SF20">
    <property type="entry name" value="CERAMIDE-1-PHOSPHATE TRANSFER PROTEIN"/>
    <property type="match status" value="1"/>
</dbReference>
<evidence type="ECO:0000259" key="20">
    <source>
        <dbReference type="Pfam" id="PF08718"/>
    </source>
</evidence>
<evidence type="ECO:0000256" key="13">
    <source>
        <dbReference type="ARBA" id="ARBA00023121"/>
    </source>
</evidence>
<evidence type="ECO:0000256" key="1">
    <source>
        <dbReference type="ARBA" id="ARBA00004150"/>
    </source>
</evidence>
<dbReference type="PANTHER" id="PTHR10219">
    <property type="entry name" value="GLYCOLIPID TRANSFER PROTEIN-RELATED"/>
    <property type="match status" value="1"/>
</dbReference>
<sequence length="276" mass="31064">MCIPQSSIMFLPPIETRMQLRPTSCPAPWRGNSQVSGKTVNAPLKKKTLQTQRFLIETMAGPVAPEEQKFCLQEVLDTFKLCLSENKDVYLEHYIAGWRGLVKFLNSLGSVFGFISMDAVNKLKILVAYLEGENGSQYVTIQSMLKYELDNGLVDLTKKASNPESGCRTLLRLHRALRWLELFLERLRTSSEDSKTSVMCAEAYNESLAQHHPWVIRKAAGMAFCVLPGRLAFLEVMNVGPPEKVVAMLGEAIPLISEVYQITEELYAQHNLLELP</sequence>
<evidence type="ECO:0000256" key="18">
    <source>
        <dbReference type="ARBA" id="ARBA00039463"/>
    </source>
</evidence>
<dbReference type="GO" id="GO:0010008">
    <property type="term" value="C:endosome membrane"/>
    <property type="evidence" value="ECO:0007669"/>
    <property type="project" value="UniProtKB-SubCell"/>
</dbReference>
<protein>
    <recommendedName>
        <fullName evidence="18">Ceramide-1-phosphate transfer protein</fullName>
    </recommendedName>
    <alternativeName>
        <fullName evidence="19">Glycolipid transfer protein domain-containing protein 1</fullName>
    </alternativeName>
</protein>
<keyword evidence="7" id="KW-0813">Transport</keyword>
<dbReference type="GO" id="GO:0005640">
    <property type="term" value="C:nuclear outer membrane"/>
    <property type="evidence" value="ECO:0007669"/>
    <property type="project" value="UniProtKB-SubCell"/>
</dbReference>
<comment type="subcellular location">
    <subcellularLocation>
        <location evidence="2">Cell membrane</location>
        <topology evidence="2">Peripheral membrane protein</topology>
        <orientation evidence="2">Cytoplasmic side</orientation>
    </subcellularLocation>
    <subcellularLocation>
        <location evidence="5">Cytoplasm</location>
        <location evidence="5">Cytosol</location>
    </subcellularLocation>
    <subcellularLocation>
        <location evidence="3">Endosome membrane</location>
        <topology evidence="3">Peripheral membrane protein</topology>
    </subcellularLocation>
    <subcellularLocation>
        <location evidence="1">Golgi apparatus</location>
        <location evidence="1">trans-Golgi network membrane</location>
        <topology evidence="1">Peripheral membrane protein</topology>
    </subcellularLocation>
    <subcellularLocation>
        <location evidence="4">Nucleus outer membrane</location>
        <topology evidence="4">Peripheral membrane protein</topology>
    </subcellularLocation>
</comment>
<evidence type="ECO:0000256" key="5">
    <source>
        <dbReference type="ARBA" id="ARBA00004514"/>
    </source>
</evidence>
<evidence type="ECO:0000256" key="12">
    <source>
        <dbReference type="ARBA" id="ARBA00023055"/>
    </source>
</evidence>
<reference evidence="21" key="1">
    <citation type="submission" date="2025-08" db="UniProtKB">
        <authorList>
            <consortium name="Ensembl"/>
        </authorList>
    </citation>
    <scope>IDENTIFICATION</scope>
</reference>
<dbReference type="GO" id="GO:1902387">
    <property type="term" value="F:ceramide 1-phosphate binding"/>
    <property type="evidence" value="ECO:0007669"/>
    <property type="project" value="TreeGrafter"/>
</dbReference>
<name>A0A8P4KM30_DICLA</name>
<evidence type="ECO:0000256" key="14">
    <source>
        <dbReference type="ARBA" id="ARBA00023136"/>
    </source>
</evidence>
<keyword evidence="13" id="KW-0446">Lipid-binding</keyword>
<proteinExistence type="inferred from homology"/>
<comment type="catalytic activity">
    <reaction evidence="17">
        <text>N-(hexadecanoyl)-sphing-4-enine-1-phosphate(in) = N-(hexadecanoyl)-sphing-4-enine-1-phosphate(out)</text>
        <dbReference type="Rhea" id="RHEA:45680"/>
        <dbReference type="ChEBI" id="CHEBI:72963"/>
    </reaction>
    <physiologicalReaction direction="left-to-right" evidence="17">
        <dbReference type="Rhea" id="RHEA:45681"/>
    </physiologicalReaction>
</comment>
<keyword evidence="11" id="KW-0333">Golgi apparatus</keyword>
<dbReference type="Ensembl" id="ENSDLAT00005069544.1">
    <property type="protein sequence ID" value="ENSDLAP00005073469.1"/>
    <property type="gene ID" value="ENSDLAG00005027641.1"/>
</dbReference>
<dbReference type="GO" id="GO:1902388">
    <property type="term" value="F:ceramide 1-phosphate transfer activity"/>
    <property type="evidence" value="ECO:0007669"/>
    <property type="project" value="TreeGrafter"/>
</dbReference>
<evidence type="ECO:0000256" key="19">
    <source>
        <dbReference type="ARBA" id="ARBA00042989"/>
    </source>
</evidence>
<dbReference type="Pfam" id="PF08718">
    <property type="entry name" value="GLTP"/>
    <property type="match status" value="1"/>
</dbReference>
<dbReference type="SUPFAM" id="SSF110004">
    <property type="entry name" value="Glycolipid transfer protein, GLTP"/>
    <property type="match status" value="1"/>
</dbReference>
<evidence type="ECO:0000256" key="8">
    <source>
        <dbReference type="ARBA" id="ARBA00022475"/>
    </source>
</evidence>
<dbReference type="InterPro" id="IPR014830">
    <property type="entry name" value="Glycolipid_transfer_prot_dom"/>
</dbReference>